<keyword evidence="5" id="KW-1185">Reference proteome</keyword>
<evidence type="ECO:0000256" key="1">
    <source>
        <dbReference type="ARBA" id="ARBA00022737"/>
    </source>
</evidence>
<reference evidence="4 5" key="1">
    <citation type="journal article" date="2017" name="Mycologia">
        <title>Bifiguratus adelaidae, gen. et sp. nov., a new member of Mucoromycotina in endophytic and soil-dwelling habitats.</title>
        <authorList>
            <person name="Torres-Cruz T.J."/>
            <person name="Billingsley Tobias T.L."/>
            <person name="Almatruk M."/>
            <person name="Hesse C."/>
            <person name="Kuske C.R."/>
            <person name="Desiro A."/>
            <person name="Benucci G.M."/>
            <person name="Bonito G."/>
            <person name="Stajich J.E."/>
            <person name="Dunlap C."/>
            <person name="Arnold A.E."/>
            <person name="Porras-Alfaro A."/>
        </authorList>
    </citation>
    <scope>NUCLEOTIDE SEQUENCE [LARGE SCALE GENOMIC DNA]</scope>
    <source>
        <strain evidence="4 5">AZ0501</strain>
    </source>
</reference>
<organism evidence="4 5">
    <name type="scientific">Bifiguratus adelaidae</name>
    <dbReference type="NCBI Taxonomy" id="1938954"/>
    <lineage>
        <taxon>Eukaryota</taxon>
        <taxon>Fungi</taxon>
        <taxon>Fungi incertae sedis</taxon>
        <taxon>Mucoromycota</taxon>
        <taxon>Mucoromycotina</taxon>
        <taxon>Endogonomycetes</taxon>
        <taxon>Endogonales</taxon>
        <taxon>Endogonales incertae sedis</taxon>
        <taxon>Bifiguratus</taxon>
    </lineage>
</organism>
<feature type="repeat" description="PPR" evidence="2">
    <location>
        <begin position="328"/>
        <end position="362"/>
    </location>
</feature>
<dbReference type="GO" id="GO:0006396">
    <property type="term" value="P:RNA processing"/>
    <property type="evidence" value="ECO:0007669"/>
    <property type="project" value="TreeGrafter"/>
</dbReference>
<dbReference type="PANTHER" id="PTHR47934">
    <property type="entry name" value="PENTATRICOPEPTIDE REPEAT-CONTAINING PROTEIN PET309, MITOCHONDRIAL"/>
    <property type="match status" value="1"/>
</dbReference>
<dbReference type="GO" id="GO:0003729">
    <property type="term" value="F:mRNA binding"/>
    <property type="evidence" value="ECO:0007669"/>
    <property type="project" value="TreeGrafter"/>
</dbReference>
<dbReference type="InterPro" id="IPR051114">
    <property type="entry name" value="Mito_RNA_Proc_CCM1"/>
</dbReference>
<sequence>MGSAHSISTTKLLCKRTIAGTQRGVKPIGSTRNTFSTYHGIRSLCFASQHVAQRRYAQTQSATQERSETADDLDIYYSAALNQSQFNTSQSVVQRLRDLIRLPDRTQLVKRSQIFEAWECYEDLRNHSFLNHLTDAEYRQLVYFFSKSSSQDRFGVDFLLSLISDMASLGHAMSRREKLALMYVFGRNGHLDEVEKLFKNLRSEQDETDHRGMEKVYRGLLRAYRFGSVKKETQVLQKTLDLVTDMAQLHLSFDSKTCAALLKGLKHHGSLTFEKNQVWTWASELMSGSLILSGRLLRTLCVYFADAQDSTRANAIFEYMQRHDMPIDNHVLSTLIGAIGRKESLNKALALLNDMTKRGFQPTILTFNMLLGACLKQPDRISTRHVKDIVSKVANSSVKPNMATFCALAELCNRSGDLETLGYILSHVRATRRSVHPRIYGSLIQCLIHQDLPIHSDKLFALMKSDQCLPNRIICNLLLHDLARKGKANAAKALVHKMTRIGIVPDIVTYGTLMTAYSNNGDVDNVQKVAQEIFHVGLEPNPFIYTTLIDAHVKAGDLIGAEQVFHLMQAKSPQGTAPHNAMLHGYILLGSMEKAESVFEAMQCSSNVSVDRHTFEHMLEGYCRHDNMMKANSLLSQMQASGIPPKTSSFTILLRAYLTHGDVQGVQNIVSDMRFKTLSLDLDTYSNLLRKCPSADVLQETQPLLKSITRPQRVPRDLAALAERIQTPGAYYGERSLSELVPTLSHT</sequence>
<dbReference type="GO" id="GO:0005739">
    <property type="term" value="C:mitochondrion"/>
    <property type="evidence" value="ECO:0007669"/>
    <property type="project" value="TreeGrafter"/>
</dbReference>
<dbReference type="Pfam" id="PF17177">
    <property type="entry name" value="PPR_long"/>
    <property type="match status" value="1"/>
</dbReference>
<dbReference type="AlphaFoldDB" id="A0A261Y7H5"/>
<name>A0A261Y7H5_9FUNG</name>
<dbReference type="PANTHER" id="PTHR47934:SF2">
    <property type="entry name" value="OS07G0671200 PROTEIN"/>
    <property type="match status" value="1"/>
</dbReference>
<dbReference type="OrthoDB" id="185373at2759"/>
<dbReference type="Gene3D" id="1.25.40.10">
    <property type="entry name" value="Tetratricopeptide repeat domain"/>
    <property type="match status" value="4"/>
</dbReference>
<gene>
    <name evidence="4" type="ORF">BZG36_00560</name>
</gene>
<dbReference type="NCBIfam" id="TIGR00756">
    <property type="entry name" value="PPR"/>
    <property type="match status" value="4"/>
</dbReference>
<dbReference type="InterPro" id="IPR033443">
    <property type="entry name" value="PROP1-like_PPR_dom"/>
</dbReference>
<feature type="repeat" description="PPR" evidence="2">
    <location>
        <begin position="541"/>
        <end position="571"/>
    </location>
</feature>
<proteinExistence type="predicted"/>
<evidence type="ECO:0000313" key="4">
    <source>
        <dbReference type="EMBL" id="OZJ06565.1"/>
    </source>
</evidence>
<feature type="repeat" description="PPR" evidence="2">
    <location>
        <begin position="611"/>
        <end position="645"/>
    </location>
</feature>
<dbReference type="EMBL" id="MVBO01000003">
    <property type="protein sequence ID" value="OZJ06565.1"/>
    <property type="molecule type" value="Genomic_DNA"/>
</dbReference>
<evidence type="ECO:0000313" key="5">
    <source>
        <dbReference type="Proteomes" id="UP000242875"/>
    </source>
</evidence>
<feature type="repeat" description="PPR" evidence="2">
    <location>
        <begin position="471"/>
        <end position="505"/>
    </location>
</feature>
<dbReference type="InterPro" id="IPR011990">
    <property type="entry name" value="TPR-like_helical_dom_sf"/>
</dbReference>
<evidence type="ECO:0000256" key="2">
    <source>
        <dbReference type="PROSITE-ProRule" id="PRU00708"/>
    </source>
</evidence>
<dbReference type="PROSITE" id="PS51375">
    <property type="entry name" value="PPR"/>
    <property type="match status" value="5"/>
</dbReference>
<accession>A0A261Y7H5</accession>
<dbReference type="Pfam" id="PF01535">
    <property type="entry name" value="PPR"/>
    <property type="match status" value="2"/>
</dbReference>
<dbReference type="InterPro" id="IPR002885">
    <property type="entry name" value="PPR_rpt"/>
</dbReference>
<dbReference type="Pfam" id="PF13041">
    <property type="entry name" value="PPR_2"/>
    <property type="match status" value="2"/>
</dbReference>
<evidence type="ECO:0000259" key="3">
    <source>
        <dbReference type="Pfam" id="PF17177"/>
    </source>
</evidence>
<comment type="caution">
    <text evidence="4">The sequence shown here is derived from an EMBL/GenBank/DDBJ whole genome shotgun (WGS) entry which is preliminary data.</text>
</comment>
<dbReference type="Proteomes" id="UP000242875">
    <property type="component" value="Unassembled WGS sequence"/>
</dbReference>
<feature type="repeat" description="PPR" evidence="2">
    <location>
        <begin position="506"/>
        <end position="540"/>
    </location>
</feature>
<feature type="domain" description="PROP1-like PPR" evidence="3">
    <location>
        <begin position="458"/>
        <end position="569"/>
    </location>
</feature>
<dbReference type="GO" id="GO:0007005">
    <property type="term" value="P:mitochondrion organization"/>
    <property type="evidence" value="ECO:0007669"/>
    <property type="project" value="TreeGrafter"/>
</dbReference>
<keyword evidence="1" id="KW-0677">Repeat</keyword>
<protein>
    <recommendedName>
        <fullName evidence="3">PROP1-like PPR domain-containing protein</fullName>
    </recommendedName>
</protein>